<dbReference type="SFLD" id="SFLDG01129">
    <property type="entry name" value="C1.5:_HAD__Beta-PGM__Phosphata"/>
    <property type="match status" value="1"/>
</dbReference>
<evidence type="ECO:0000313" key="2">
    <source>
        <dbReference type="Proteomes" id="UP001549104"/>
    </source>
</evidence>
<dbReference type="NCBIfam" id="TIGR01509">
    <property type="entry name" value="HAD-SF-IA-v3"/>
    <property type="match status" value="1"/>
</dbReference>
<dbReference type="GO" id="GO:0008967">
    <property type="term" value="F:phosphoglycolate phosphatase activity"/>
    <property type="evidence" value="ECO:0007669"/>
    <property type="project" value="UniProtKB-EC"/>
</dbReference>
<dbReference type="InterPro" id="IPR023198">
    <property type="entry name" value="PGP-like_dom2"/>
</dbReference>
<dbReference type="Pfam" id="PF13419">
    <property type="entry name" value="HAD_2"/>
    <property type="match status" value="1"/>
</dbReference>
<dbReference type="Gene3D" id="3.40.50.1000">
    <property type="entry name" value="HAD superfamily/HAD-like"/>
    <property type="match status" value="1"/>
</dbReference>
<evidence type="ECO:0000313" key="1">
    <source>
        <dbReference type="EMBL" id="MET3656932.1"/>
    </source>
</evidence>
<dbReference type="PANTHER" id="PTHR43434">
    <property type="entry name" value="PHOSPHOGLYCOLATE PHOSPHATASE"/>
    <property type="match status" value="1"/>
</dbReference>
<keyword evidence="2" id="KW-1185">Reference proteome</keyword>
<protein>
    <submittedName>
        <fullName evidence="1">Phosphoglycolate phosphatase/pyrophosphatase PpaX</fullName>
        <ecNumber evidence="1">3.1.3.18</ecNumber>
        <ecNumber evidence="1">3.6.1.1</ecNumber>
    </submittedName>
</protein>
<dbReference type="GO" id="GO:0004427">
    <property type="term" value="F:inorganic diphosphate phosphatase activity"/>
    <property type="evidence" value="ECO:0007669"/>
    <property type="project" value="UniProtKB-EC"/>
</dbReference>
<dbReference type="EC" id="3.6.1.1" evidence="1"/>
<dbReference type="InterPro" id="IPR023214">
    <property type="entry name" value="HAD_sf"/>
</dbReference>
<dbReference type="InterPro" id="IPR041492">
    <property type="entry name" value="HAD_2"/>
</dbReference>
<name>A0ABV2K770_SPOPS</name>
<dbReference type="InterPro" id="IPR036412">
    <property type="entry name" value="HAD-like_sf"/>
</dbReference>
<dbReference type="InterPro" id="IPR006439">
    <property type="entry name" value="HAD-SF_hydro_IA"/>
</dbReference>
<dbReference type="Gene3D" id="1.10.150.240">
    <property type="entry name" value="Putative phosphatase, domain 2"/>
    <property type="match status" value="1"/>
</dbReference>
<dbReference type="SFLD" id="SFLDS00003">
    <property type="entry name" value="Haloacid_Dehalogenase"/>
    <property type="match status" value="1"/>
</dbReference>
<dbReference type="SFLD" id="SFLDG01135">
    <property type="entry name" value="C1.5.6:_HAD__Beta-PGM__Phospha"/>
    <property type="match status" value="1"/>
</dbReference>
<dbReference type="EC" id="3.1.3.18" evidence="1"/>
<keyword evidence="1" id="KW-0378">Hydrolase</keyword>
<dbReference type="SUPFAM" id="SSF56784">
    <property type="entry name" value="HAD-like"/>
    <property type="match status" value="1"/>
</dbReference>
<dbReference type="EMBL" id="JBEPME010000002">
    <property type="protein sequence ID" value="MET3656932.1"/>
    <property type="molecule type" value="Genomic_DNA"/>
</dbReference>
<dbReference type="InterPro" id="IPR050155">
    <property type="entry name" value="HAD-like_hydrolase_sf"/>
</dbReference>
<dbReference type="PANTHER" id="PTHR43434:SF1">
    <property type="entry name" value="PHOSPHOGLYCOLATE PHOSPHATASE"/>
    <property type="match status" value="1"/>
</dbReference>
<dbReference type="Proteomes" id="UP001549104">
    <property type="component" value="Unassembled WGS sequence"/>
</dbReference>
<organism evidence="1 2">
    <name type="scientific">Sporosarcina psychrophila</name>
    <name type="common">Bacillus psychrophilus</name>
    <dbReference type="NCBI Taxonomy" id="1476"/>
    <lineage>
        <taxon>Bacteria</taxon>
        <taxon>Bacillati</taxon>
        <taxon>Bacillota</taxon>
        <taxon>Bacilli</taxon>
        <taxon>Bacillales</taxon>
        <taxon>Caryophanaceae</taxon>
        <taxon>Sporosarcina</taxon>
    </lineage>
</organism>
<reference evidence="1 2" key="1">
    <citation type="submission" date="2024-06" db="EMBL/GenBank/DDBJ databases">
        <title>Sorghum-associated microbial communities from plants grown in Nebraska, USA.</title>
        <authorList>
            <person name="Schachtman D."/>
        </authorList>
    </citation>
    <scope>NUCLEOTIDE SEQUENCE [LARGE SCALE GENOMIC DNA]</scope>
    <source>
        <strain evidence="1 2">1288</strain>
    </source>
</reference>
<dbReference type="NCBIfam" id="TIGR01549">
    <property type="entry name" value="HAD-SF-IA-v1"/>
    <property type="match status" value="1"/>
</dbReference>
<proteinExistence type="predicted"/>
<sequence length="227" mass="25381">MKIELKDVLIIKAIIFDFDGTLANTLPICYYAFQCVFNEFDSRDISIEEIKAMFGPSETGIIRENLSNSNKDEAIELYYAKYSERHNQLVTPHKEIVDLVKHLKEVGLKIGIFTGKAKRSLDISLKALQMEGLFEVIITGDDVNKPKPDPEGLLKALSLLGVESSEALFIGDSDADIDAGVQANVHTVGVQWLPDYHSMEFTIEPDAIFKSVTEFIDSMKIGVTNEY</sequence>
<accession>A0ABV2K770</accession>
<gene>
    <name evidence="1" type="ORF">ABIC55_002019</name>
</gene>
<comment type="caution">
    <text evidence="1">The sequence shown here is derived from an EMBL/GenBank/DDBJ whole genome shotgun (WGS) entry which is preliminary data.</text>
</comment>